<reference evidence="1 2" key="1">
    <citation type="journal article" date="2024" name="Genome Biol. Evol.">
        <title>Chromosome-level genome assembly of the viviparous eelpout Zoarces viviparus.</title>
        <authorList>
            <person name="Fuhrmann N."/>
            <person name="Brasseur M.V."/>
            <person name="Bakowski C.E."/>
            <person name="Podsiadlowski L."/>
            <person name="Prost S."/>
            <person name="Krehenwinkel H."/>
            <person name="Mayer C."/>
        </authorList>
    </citation>
    <scope>NUCLEOTIDE SEQUENCE [LARGE SCALE GENOMIC DNA]</scope>
    <source>
        <strain evidence="1">NO-MEL_2022_Ind0_liver</strain>
    </source>
</reference>
<dbReference type="PANTHER" id="PTHR14241:SF1">
    <property type="entry name" value="INTERFERON-INDUCED PROTEIN 44-RELATED"/>
    <property type="match status" value="1"/>
</dbReference>
<proteinExistence type="predicted"/>
<sequence>MDNTSRDCFTKKYATYKIQKGPESFYPFVFNDIMGLGPMKGVLVDDVKLALKGHVKDGYRFNPESSLSKDDKQFSNNSPNLNDKVHVLVCVVPADKSSQMEDETVRKIRDIRMEANHLMIPQVAILTKIDELCPEITDDLKNVYKMTQLKKKVEQFSADMGVPVNCIFPVKNCRSEIHLDSDVDALILSSLKHVVAFGEDGISLHKDSV</sequence>
<organism evidence="1 2">
    <name type="scientific">Zoarces viviparus</name>
    <name type="common">Viviparous eelpout</name>
    <name type="synonym">Blennius viviparus</name>
    <dbReference type="NCBI Taxonomy" id="48416"/>
    <lineage>
        <taxon>Eukaryota</taxon>
        <taxon>Metazoa</taxon>
        <taxon>Chordata</taxon>
        <taxon>Craniata</taxon>
        <taxon>Vertebrata</taxon>
        <taxon>Euteleostomi</taxon>
        <taxon>Actinopterygii</taxon>
        <taxon>Neopterygii</taxon>
        <taxon>Teleostei</taxon>
        <taxon>Neoteleostei</taxon>
        <taxon>Acanthomorphata</taxon>
        <taxon>Eupercaria</taxon>
        <taxon>Perciformes</taxon>
        <taxon>Cottioidei</taxon>
        <taxon>Zoarcales</taxon>
        <taxon>Zoarcidae</taxon>
        <taxon>Zoarcinae</taxon>
        <taxon>Zoarces</taxon>
    </lineage>
</organism>
<evidence type="ECO:0000313" key="2">
    <source>
        <dbReference type="Proteomes" id="UP001488805"/>
    </source>
</evidence>
<protein>
    <recommendedName>
        <fullName evidence="3">Interferon-induced protein 44-like</fullName>
    </recommendedName>
</protein>
<dbReference type="PANTHER" id="PTHR14241">
    <property type="entry name" value="INTERFERON-INDUCED PROTEIN 44"/>
    <property type="match status" value="1"/>
</dbReference>
<dbReference type="EMBL" id="JBCEZU010000089">
    <property type="protein sequence ID" value="KAK9531971.1"/>
    <property type="molecule type" value="Genomic_DNA"/>
</dbReference>
<name>A0AAW1FBM3_ZOAVI</name>
<keyword evidence="2" id="KW-1185">Reference proteome</keyword>
<dbReference type="Proteomes" id="UP001488805">
    <property type="component" value="Unassembled WGS sequence"/>
</dbReference>
<gene>
    <name evidence="1" type="ORF">VZT92_011357</name>
</gene>
<comment type="caution">
    <text evidence="1">The sequence shown here is derived from an EMBL/GenBank/DDBJ whole genome shotgun (WGS) entry which is preliminary data.</text>
</comment>
<evidence type="ECO:0000313" key="1">
    <source>
        <dbReference type="EMBL" id="KAK9531971.1"/>
    </source>
</evidence>
<dbReference type="GO" id="GO:0006955">
    <property type="term" value="P:immune response"/>
    <property type="evidence" value="ECO:0007669"/>
    <property type="project" value="TreeGrafter"/>
</dbReference>
<evidence type="ECO:0008006" key="3">
    <source>
        <dbReference type="Google" id="ProtNLM"/>
    </source>
</evidence>
<accession>A0AAW1FBM3</accession>
<dbReference type="AlphaFoldDB" id="A0AAW1FBM3"/>